<feature type="region of interest" description="Disordered" evidence="1">
    <location>
        <begin position="1458"/>
        <end position="1544"/>
    </location>
</feature>
<evidence type="ECO:0000313" key="3">
    <source>
        <dbReference type="Proteomes" id="UP000005237"/>
    </source>
</evidence>
<feature type="compositionally biased region" description="Acidic residues" evidence="1">
    <location>
        <begin position="1476"/>
        <end position="1486"/>
    </location>
</feature>
<evidence type="ECO:0000313" key="2">
    <source>
        <dbReference type="EnsemblMetazoa" id="CJA09991.1"/>
    </source>
</evidence>
<feature type="compositionally biased region" description="Polar residues" evidence="1">
    <location>
        <begin position="1260"/>
        <end position="1279"/>
    </location>
</feature>
<feature type="compositionally biased region" description="Polar residues" evidence="1">
    <location>
        <begin position="1099"/>
        <end position="1112"/>
    </location>
</feature>
<feature type="compositionally biased region" description="Polar residues" evidence="1">
    <location>
        <begin position="1504"/>
        <end position="1525"/>
    </location>
</feature>
<feature type="compositionally biased region" description="Polar residues" evidence="1">
    <location>
        <begin position="294"/>
        <end position="304"/>
    </location>
</feature>
<feature type="compositionally biased region" description="Polar residues" evidence="1">
    <location>
        <begin position="1322"/>
        <end position="1338"/>
    </location>
</feature>
<feature type="compositionally biased region" description="Polar residues" evidence="1">
    <location>
        <begin position="395"/>
        <end position="408"/>
    </location>
</feature>
<feature type="compositionally biased region" description="Basic and acidic residues" evidence="1">
    <location>
        <begin position="1576"/>
        <end position="1586"/>
    </location>
</feature>
<feature type="region of interest" description="Disordered" evidence="1">
    <location>
        <begin position="1152"/>
        <end position="1346"/>
    </location>
</feature>
<dbReference type="Proteomes" id="UP000005237">
    <property type="component" value="Unassembled WGS sequence"/>
</dbReference>
<feature type="region of interest" description="Disordered" evidence="1">
    <location>
        <begin position="339"/>
        <end position="373"/>
    </location>
</feature>
<name>A0A8R1DR69_CAEJA</name>
<feature type="region of interest" description="Disordered" evidence="1">
    <location>
        <begin position="1746"/>
        <end position="1781"/>
    </location>
</feature>
<sequence>MSFCSENKNKIKNTNKHHNFELCTKLNYVYTSRQCDEYLNYLEELRRIIFGKNYRNMSTEVTNEHSINYHTHNGRTLVYQLEDTSYYGISLSAIPCETESVTTETFFAEQHVLPQAETCKVIPPVSPPQILCYQLPLQVEERMRCCLVSSSEIINEVTSREQNERNSWNMKTRLDNYTSYLDHSEHAVENQEFEPDFNFTEDVSGYGDSEGFDENVDENFAVLEDFAAVLEESESVFEEVDDDSEYFDYNIDTSEEVMNRVEWPTFSNLIDRFESVAHEDYEHWNVKEKEKLNSPLNHSTSTCSFKDDESQSVQKKGNSLSAENVSSLIQFFEKSAVQSSPDCFSNAGKTSPRSKPVESQKENFEGENSNSQNNLDVSLLHSQETLAATAEKLDFSSQNNPNDTNPSPIDNAPIELSQNTRSTSANDDELLGMINDYVHMVINAPRQIISSSIESEDLEDLAPSLSVPLEFQFQSNSDNLRKKETENQNYGINSENEHVENVVLAVSDIKKDVNVVLEKLPDSSEPIAENSATIHSDQLDLHDSIVSQDRTSQTDEDYQTTQKTNSLEHMLNDLEGDPSTETLSESSLVESDKTASQMTEESGTENFTSPQQPEFDETGGVECTLDEILETASDNNDDELSKNMENTVHSPQIKNEALPLFQKENKECSIVPISEKIDSSHHDDVQKEPSENSLSYFCNSETEMESSTSVKVETDCASNACNSNDLAVLDNFERTDRPRPPVYEMLEITIPESTEEDDLDPNALCFEEDVNFVKPENAANDTTPTKVKFASTVSEIPHSQSVQKVETGNLKRQRSRSVNDDNFQAEIYSDDDVESNLSNDSFPLMESFSCPELSQATYNCMIKESELYDEGKVVRFQERDSDLILDDVQVLRDTVSSALSYDENSSIGADEEFMPAAVPPIIITTADSDSSDFTETPPSEEDECEIGMDDPQAEIVVETLIADLLDNLEKHKNDNTALQHDIGSSEPPKFYEPCFEVAKENDKNPDISVVPDDPNQEARDNSDSEMNTVDAQDHMDSSAPPYEAISDLGYDESSSIDAEEEEEEEDETEEDEVTSSPDGSPSSDEIPIDESAPPIIITTVDSDSPSDFTETPPSEEIEGEIRLDDPDAEIVVEMVIADLLDNVEERKINGSVLQEGTSASEPANSYTPCFEVDKENSTNLQDRTCFQDSESSVFPDDPNQEARDHPDSSAPPYETIADLGYDENSSVDAEEEAEEEEDDEVSYHDDSPPVDEVASDESTHSIIISTVDSDSPSNFTETPPSEEDEGEMSLNQEDKENEECSSRDDSPPTDEVAKDESVAPNIITTCEPESSSDFTETSPSEEDECGIRLDDPQIHAKMVLETMIDDLLENENSDFQQDTSASESYNFYTPCCEADVKEQVKHIEPSVLLSTAHQNTTDKGNEQLGNFQDDTCAFLGDTNQEARDTLDLSLSALKDYETNKEQDIPEDAAPLSRENLDEEEEEEETDHEIGLENTEVESVGSLENPEQVQSTFDNVRTPSNVTIVENSDDFSENAGTKDIEKSKKVESLETGPVLNSERTEEVLKVHELSAVAQSEESVKEIPKEQKPGPNEVDVEVDVRTVQIAQETADPRENLLQEVWNTVEAFEISDPLTSDQNEFMPDEIDETDVAKEDTFDNSTPLDDQFQDFSQKEVCAAETLQIGNPEPEQDDLNVETAVKNCDIENLAAESPVVAKNVLEQSEASKLVDNALDSNEALLEHVLSNNEAHGMPLSTHQHPENASSYTSHTRSSEQPGFDPSVSMFDHSDLLPESSNCSVCTDTAPTDRSIKYQQDQTPDRAETCSTEENNYSSEQVEPSSVVEEVSYFLTTVCVAACAMGSSSSEIGSNFSSSTFNCDVIEDASKYIFSNLNSDRGNENNNSDNANR</sequence>
<dbReference type="OMA" id="HRTRMAN"/>
<reference evidence="2" key="2">
    <citation type="submission" date="2022-06" db="UniProtKB">
        <authorList>
            <consortium name="EnsemblMetazoa"/>
        </authorList>
    </citation>
    <scope>IDENTIFICATION</scope>
    <source>
        <strain evidence="2">DF5081</strain>
    </source>
</reference>
<organism evidence="2 3">
    <name type="scientific">Caenorhabditis japonica</name>
    <dbReference type="NCBI Taxonomy" id="281687"/>
    <lineage>
        <taxon>Eukaryota</taxon>
        <taxon>Metazoa</taxon>
        <taxon>Ecdysozoa</taxon>
        <taxon>Nematoda</taxon>
        <taxon>Chromadorea</taxon>
        <taxon>Rhabditida</taxon>
        <taxon>Rhabditina</taxon>
        <taxon>Rhabditomorpha</taxon>
        <taxon>Rhabditoidea</taxon>
        <taxon>Rhabditidae</taxon>
        <taxon>Peloderinae</taxon>
        <taxon>Caenorhabditis</taxon>
    </lineage>
</organism>
<feature type="region of interest" description="Disordered" evidence="1">
    <location>
        <begin position="1804"/>
        <end position="1831"/>
    </location>
</feature>
<feature type="region of interest" description="Disordered" evidence="1">
    <location>
        <begin position="1572"/>
        <end position="1594"/>
    </location>
</feature>
<feature type="compositionally biased region" description="Acidic residues" evidence="1">
    <location>
        <begin position="1057"/>
        <end position="1073"/>
    </location>
</feature>
<evidence type="ECO:0000256" key="1">
    <source>
        <dbReference type="SAM" id="MobiDB-lite"/>
    </source>
</evidence>
<feature type="region of interest" description="Disordered" evidence="1">
    <location>
        <begin position="292"/>
        <end position="318"/>
    </location>
</feature>
<feature type="compositionally biased region" description="Acidic residues" evidence="1">
    <location>
        <begin position="1228"/>
        <end position="1240"/>
    </location>
</feature>
<proteinExistence type="predicted"/>
<keyword evidence="3" id="KW-1185">Reference proteome</keyword>
<feature type="compositionally biased region" description="Polar residues" evidence="1">
    <location>
        <begin position="1152"/>
        <end position="1167"/>
    </location>
</feature>
<dbReference type="EnsemblMetazoa" id="CJA09991.1">
    <property type="protein sequence ID" value="CJA09991.1"/>
    <property type="gene ID" value="WBGene00129195"/>
</dbReference>
<feature type="region of interest" description="Disordered" evidence="1">
    <location>
        <begin position="1001"/>
        <end position="1125"/>
    </location>
</feature>
<feature type="compositionally biased region" description="Polar residues" evidence="1">
    <location>
        <begin position="1751"/>
        <end position="1771"/>
    </location>
</feature>
<protein>
    <submittedName>
        <fullName evidence="2">Uncharacterized protein</fullName>
    </submittedName>
</protein>
<feature type="compositionally biased region" description="Basic and acidic residues" evidence="1">
    <location>
        <begin position="1535"/>
        <end position="1544"/>
    </location>
</feature>
<reference evidence="3" key="1">
    <citation type="submission" date="2010-08" db="EMBL/GenBank/DDBJ databases">
        <authorList>
            <consortium name="Caenorhabditis japonica Sequencing Consortium"/>
            <person name="Wilson R.K."/>
        </authorList>
    </citation>
    <scope>NUCLEOTIDE SEQUENCE [LARGE SCALE GENOMIC DNA]</scope>
    <source>
        <strain evidence="3">DF5081</strain>
    </source>
</reference>
<feature type="region of interest" description="Disordered" evidence="1">
    <location>
        <begin position="393"/>
        <end position="414"/>
    </location>
</feature>
<feature type="compositionally biased region" description="Low complexity" evidence="1">
    <location>
        <begin position="579"/>
        <end position="589"/>
    </location>
</feature>
<feature type="compositionally biased region" description="Basic and acidic residues" evidence="1">
    <location>
        <begin position="1292"/>
        <end position="1317"/>
    </location>
</feature>
<feature type="compositionally biased region" description="Polar residues" evidence="1">
    <location>
        <begin position="339"/>
        <end position="353"/>
    </location>
</feature>
<feature type="compositionally biased region" description="Polar residues" evidence="1">
    <location>
        <begin position="1177"/>
        <end position="1192"/>
    </location>
</feature>
<feature type="region of interest" description="Disordered" evidence="1">
    <location>
        <begin position="547"/>
        <end position="618"/>
    </location>
</feature>
<feature type="compositionally biased region" description="Polar residues" evidence="1">
    <location>
        <begin position="594"/>
        <end position="612"/>
    </location>
</feature>
<feature type="compositionally biased region" description="Basic and acidic residues" evidence="1">
    <location>
        <begin position="355"/>
        <end position="364"/>
    </location>
</feature>
<accession>A0A8R1DR69</accession>